<dbReference type="EMBL" id="CP000806">
    <property type="protein sequence ID" value="ACB52646.1"/>
    <property type="molecule type" value="Genomic_DNA"/>
</dbReference>
<evidence type="ECO:0000313" key="5">
    <source>
        <dbReference type="Proteomes" id="UP000001203"/>
    </source>
</evidence>
<feature type="compositionally biased region" description="Polar residues" evidence="1">
    <location>
        <begin position="193"/>
        <end position="217"/>
    </location>
</feature>
<dbReference type="OrthoDB" id="422634at2"/>
<feature type="transmembrane region" description="Helical" evidence="2">
    <location>
        <begin position="154"/>
        <end position="173"/>
    </location>
</feature>
<reference evidence="4 5" key="1">
    <citation type="journal article" date="2008" name="Proc. Natl. Acad. Sci. U.S.A.">
        <title>The genome of Cyanothece 51142, a unicellular diazotrophic cyanobacterium important in the marine nitrogen cycle.</title>
        <authorList>
            <person name="Welsh E.A."/>
            <person name="Liberton M."/>
            <person name="Stoeckel J."/>
            <person name="Loh T."/>
            <person name="Elvitigala T."/>
            <person name="Wang C."/>
            <person name="Wollam A."/>
            <person name="Fulton R.S."/>
            <person name="Clifton S.W."/>
            <person name="Jacobs J.M."/>
            <person name="Aurora R."/>
            <person name="Ghosh B.K."/>
            <person name="Sherman L.A."/>
            <person name="Smith R.D."/>
            <person name="Wilson R.K."/>
            <person name="Pakrasi H.B."/>
        </authorList>
    </citation>
    <scope>NUCLEOTIDE SEQUENCE [LARGE SCALE GENOMIC DNA]</scope>
    <source>
        <strain evidence="5">ATCC 51142 / BH68</strain>
    </source>
</reference>
<dbReference type="Proteomes" id="UP000001203">
    <property type="component" value="Chromosome circular"/>
</dbReference>
<dbReference type="PANTHER" id="PTHR34475">
    <property type="match status" value="1"/>
</dbReference>
<dbReference type="HOGENOM" id="CLU_047530_1_1_3"/>
<dbReference type="Gene3D" id="1.10.260.40">
    <property type="entry name" value="lambda repressor-like DNA-binding domains"/>
    <property type="match status" value="1"/>
</dbReference>
<evidence type="ECO:0000313" key="4">
    <source>
        <dbReference type="EMBL" id="ACB52646.1"/>
    </source>
</evidence>
<dbReference type="GO" id="GO:0003677">
    <property type="term" value="F:DNA binding"/>
    <property type="evidence" value="ECO:0007669"/>
    <property type="project" value="InterPro"/>
</dbReference>
<name>B1WY62_CROS5</name>
<accession>B1WY62</accession>
<organism evidence="4 5">
    <name type="scientific">Crocosphaera subtropica (strain ATCC 51142 / BH68)</name>
    <name type="common">Cyanothece sp. (strain ATCC 51142)</name>
    <dbReference type="NCBI Taxonomy" id="43989"/>
    <lineage>
        <taxon>Bacteria</taxon>
        <taxon>Bacillati</taxon>
        <taxon>Cyanobacteriota</taxon>
        <taxon>Cyanophyceae</taxon>
        <taxon>Oscillatoriophycideae</taxon>
        <taxon>Chroococcales</taxon>
        <taxon>Aphanothecaceae</taxon>
        <taxon>Crocosphaera</taxon>
        <taxon>Crocosphaera subtropica</taxon>
    </lineage>
</organism>
<dbReference type="Pfam" id="PF13413">
    <property type="entry name" value="HTH_25"/>
    <property type="match status" value="1"/>
</dbReference>
<dbReference type="eggNOG" id="COG1426">
    <property type="taxonomic scope" value="Bacteria"/>
</dbReference>
<feature type="region of interest" description="Disordered" evidence="1">
    <location>
        <begin position="179"/>
        <end position="280"/>
    </location>
</feature>
<gene>
    <name evidence="4" type="ordered locus">cce_3298</name>
</gene>
<dbReference type="STRING" id="43989.cce_3298"/>
<evidence type="ECO:0000259" key="3">
    <source>
        <dbReference type="Pfam" id="PF13464"/>
    </source>
</evidence>
<sequence>MSKYSSIQAEQIRKIATYLKEQRVKQGFSIEQIASMTFIRLPMLKALESANIEQLPELIYVQGFIRRYGEALGIDGHSLSHQINASQVEKPTISPNLVSAPTQESSVGQEVPATLVNEDNKKSVAVKSKPRTLVHPSEETAEPSEVSWLRQLKLYWIYLLVLGGAIAGLFYLFSRPPATEQTAQTQDTETVTRSTKPETTVPLTQPSSPITKPEVTSQQTQTEETAQTTENANTLTQPETIISSEEPSPILESPQATLEATTSNTSEATGNSTISPETANNTISETATEKAITAALQLEGDSWLQVRVDGEVEYEGILKEGEQQNWDAQETLTIRAGNAGAVKLSVNNKPAEVIGELGEVKTVEVTPDS</sequence>
<dbReference type="KEGG" id="cyt:cce_3298"/>
<evidence type="ECO:0000256" key="2">
    <source>
        <dbReference type="SAM" id="Phobius"/>
    </source>
</evidence>
<dbReference type="PANTHER" id="PTHR34475:SF1">
    <property type="entry name" value="CYTOSKELETON PROTEIN RODZ"/>
    <property type="match status" value="1"/>
</dbReference>
<proteinExistence type="predicted"/>
<dbReference type="AlphaFoldDB" id="B1WY62"/>
<feature type="compositionally biased region" description="Low complexity" evidence="1">
    <location>
        <begin position="218"/>
        <end position="254"/>
    </location>
</feature>
<keyword evidence="5" id="KW-1185">Reference proteome</keyword>
<dbReference type="InterPro" id="IPR050400">
    <property type="entry name" value="Bact_Cytoskel_RodZ"/>
</dbReference>
<feature type="domain" description="Cytoskeleton protein RodZ-like C-terminal" evidence="3">
    <location>
        <begin position="296"/>
        <end position="363"/>
    </location>
</feature>
<dbReference type="InterPro" id="IPR010982">
    <property type="entry name" value="Lambda_DNA-bd_dom_sf"/>
</dbReference>
<protein>
    <recommendedName>
        <fullName evidence="3">Cytoskeleton protein RodZ-like C-terminal domain-containing protein</fullName>
    </recommendedName>
</protein>
<keyword evidence="2" id="KW-1133">Transmembrane helix</keyword>
<keyword evidence="2" id="KW-0812">Transmembrane</keyword>
<keyword evidence="2" id="KW-0472">Membrane</keyword>
<dbReference type="InterPro" id="IPR025194">
    <property type="entry name" value="RodZ-like_C"/>
</dbReference>
<evidence type="ECO:0000256" key="1">
    <source>
        <dbReference type="SAM" id="MobiDB-lite"/>
    </source>
</evidence>
<feature type="compositionally biased region" description="Polar residues" evidence="1">
    <location>
        <begin position="255"/>
        <end position="280"/>
    </location>
</feature>
<dbReference type="Pfam" id="PF13464">
    <property type="entry name" value="RodZ_C"/>
    <property type="match status" value="1"/>
</dbReference>
<feature type="compositionally biased region" description="Low complexity" evidence="1">
    <location>
        <begin position="179"/>
        <end position="192"/>
    </location>
</feature>
<dbReference type="RefSeq" id="WP_009547921.1">
    <property type="nucleotide sequence ID" value="NC_010546.1"/>
</dbReference>